<evidence type="ECO:0000313" key="3">
    <source>
        <dbReference type="Proteomes" id="UP000261360"/>
    </source>
</evidence>
<reference evidence="2" key="2">
    <citation type="submission" date="2025-09" db="UniProtKB">
        <authorList>
            <consortium name="Ensembl"/>
        </authorList>
    </citation>
    <scope>IDENTIFICATION</scope>
</reference>
<feature type="chain" id="PRO_5017200554" description="Insulin-like domain-containing protein" evidence="1">
    <location>
        <begin position="23"/>
        <end position="103"/>
    </location>
</feature>
<proteinExistence type="predicted"/>
<keyword evidence="1" id="KW-0732">Signal</keyword>
<dbReference type="AlphaFoldDB" id="A0A3B4WR73"/>
<dbReference type="Ensembl" id="ENSSLDT00000007589.1">
    <property type="protein sequence ID" value="ENSSLDP00000007359.1"/>
    <property type="gene ID" value="ENSSLDG00000005835.1"/>
</dbReference>
<protein>
    <recommendedName>
        <fullName evidence="4">Insulin-like domain-containing protein</fullName>
    </recommendedName>
</protein>
<sequence>PGSLAFTQMPCCLLCISHLIQSRSTLTCGRGYTTGKKGPVEEKRGEHSKNSYSSELQVCEVPIIPFMLRQEMADMVRRGLIKHCCHNQCRSNMTFIQGACNFI</sequence>
<keyword evidence="3" id="KW-1185">Reference proteome</keyword>
<dbReference type="Proteomes" id="UP000261360">
    <property type="component" value="Unplaced"/>
</dbReference>
<accession>A0A3B4WR73</accession>
<evidence type="ECO:0008006" key="4">
    <source>
        <dbReference type="Google" id="ProtNLM"/>
    </source>
</evidence>
<reference evidence="2" key="1">
    <citation type="submission" date="2025-08" db="UniProtKB">
        <authorList>
            <consortium name="Ensembl"/>
        </authorList>
    </citation>
    <scope>IDENTIFICATION</scope>
</reference>
<evidence type="ECO:0000256" key="1">
    <source>
        <dbReference type="SAM" id="SignalP"/>
    </source>
</evidence>
<organism evidence="2 3">
    <name type="scientific">Seriola lalandi dorsalis</name>
    <dbReference type="NCBI Taxonomy" id="1841481"/>
    <lineage>
        <taxon>Eukaryota</taxon>
        <taxon>Metazoa</taxon>
        <taxon>Chordata</taxon>
        <taxon>Craniata</taxon>
        <taxon>Vertebrata</taxon>
        <taxon>Euteleostomi</taxon>
        <taxon>Actinopterygii</taxon>
        <taxon>Neopterygii</taxon>
        <taxon>Teleostei</taxon>
        <taxon>Neoteleostei</taxon>
        <taxon>Acanthomorphata</taxon>
        <taxon>Carangaria</taxon>
        <taxon>Carangiformes</taxon>
        <taxon>Carangidae</taxon>
        <taxon>Seriola</taxon>
    </lineage>
</organism>
<feature type="signal peptide" evidence="1">
    <location>
        <begin position="1"/>
        <end position="22"/>
    </location>
</feature>
<evidence type="ECO:0000313" key="2">
    <source>
        <dbReference type="Ensembl" id="ENSSLDP00000007359.1"/>
    </source>
</evidence>
<name>A0A3B4WR73_SERLL</name>